<proteinExistence type="predicted"/>
<evidence type="ECO:0000313" key="3">
    <source>
        <dbReference type="EMBL" id="VEL21719.1"/>
    </source>
</evidence>
<evidence type="ECO:0000259" key="2">
    <source>
        <dbReference type="Pfam" id="PF00441"/>
    </source>
</evidence>
<dbReference type="InterPro" id="IPR036250">
    <property type="entry name" value="AcylCo_DH-like_C"/>
</dbReference>
<keyword evidence="4" id="KW-1185">Reference proteome</keyword>
<dbReference type="Proteomes" id="UP000784294">
    <property type="component" value="Unassembled WGS sequence"/>
</dbReference>
<dbReference type="SUPFAM" id="SSF47203">
    <property type="entry name" value="Acyl-CoA dehydrogenase C-terminal domain-like"/>
    <property type="match status" value="1"/>
</dbReference>
<comment type="caution">
    <text evidence="3">The sequence shown here is derived from an EMBL/GenBank/DDBJ whole genome shotgun (WGS) entry which is preliminary data.</text>
</comment>
<gene>
    <name evidence="3" type="ORF">PXEA_LOCUS15159</name>
</gene>
<dbReference type="AlphaFoldDB" id="A0A3S5A745"/>
<accession>A0A3S5A745</accession>
<protein>
    <recommendedName>
        <fullName evidence="2">Acyl-CoA dehydrogenase/oxidase C-terminal domain-containing protein</fullName>
    </recommendedName>
</protein>
<dbReference type="GO" id="GO:0016627">
    <property type="term" value="F:oxidoreductase activity, acting on the CH-CH group of donors"/>
    <property type="evidence" value="ECO:0007669"/>
    <property type="project" value="InterPro"/>
</dbReference>
<keyword evidence="1" id="KW-0285">Flavoprotein</keyword>
<dbReference type="OrthoDB" id="9988775at2759"/>
<evidence type="ECO:0000256" key="1">
    <source>
        <dbReference type="ARBA" id="ARBA00022630"/>
    </source>
</evidence>
<evidence type="ECO:0000313" key="4">
    <source>
        <dbReference type="Proteomes" id="UP000784294"/>
    </source>
</evidence>
<sequence length="46" mass="5433">MMQDLPRERLMVADISQSMGEFAFEETRRYVKERKAFGKPIAELKV</sequence>
<dbReference type="Gene3D" id="1.20.140.10">
    <property type="entry name" value="Butyryl-CoA Dehydrogenase, subunit A, domain 3"/>
    <property type="match status" value="1"/>
</dbReference>
<dbReference type="Pfam" id="PF00441">
    <property type="entry name" value="Acyl-CoA_dh_1"/>
    <property type="match status" value="1"/>
</dbReference>
<organism evidence="3 4">
    <name type="scientific">Protopolystoma xenopodis</name>
    <dbReference type="NCBI Taxonomy" id="117903"/>
    <lineage>
        <taxon>Eukaryota</taxon>
        <taxon>Metazoa</taxon>
        <taxon>Spiralia</taxon>
        <taxon>Lophotrochozoa</taxon>
        <taxon>Platyhelminthes</taxon>
        <taxon>Monogenea</taxon>
        <taxon>Polyopisthocotylea</taxon>
        <taxon>Polystomatidea</taxon>
        <taxon>Polystomatidae</taxon>
        <taxon>Protopolystoma</taxon>
    </lineage>
</organism>
<dbReference type="EMBL" id="CAAALY010052751">
    <property type="protein sequence ID" value="VEL21719.1"/>
    <property type="molecule type" value="Genomic_DNA"/>
</dbReference>
<reference evidence="3" key="1">
    <citation type="submission" date="2018-11" db="EMBL/GenBank/DDBJ databases">
        <authorList>
            <consortium name="Pathogen Informatics"/>
        </authorList>
    </citation>
    <scope>NUCLEOTIDE SEQUENCE</scope>
</reference>
<name>A0A3S5A745_9PLAT</name>
<dbReference type="InterPro" id="IPR009075">
    <property type="entry name" value="AcylCo_DH/oxidase_C"/>
</dbReference>
<feature type="domain" description="Acyl-CoA dehydrogenase/oxidase C-terminal" evidence="2">
    <location>
        <begin position="1"/>
        <end position="43"/>
    </location>
</feature>